<dbReference type="NCBIfam" id="TIGR00550">
    <property type="entry name" value="nadA"/>
    <property type="match status" value="1"/>
</dbReference>
<dbReference type="EC" id="2.5.1.72" evidence="3 10"/>
<evidence type="ECO:0000256" key="10">
    <source>
        <dbReference type="NCBIfam" id="TIGR00550"/>
    </source>
</evidence>
<proteinExistence type="predicted"/>
<dbReference type="InterPro" id="IPR036094">
    <property type="entry name" value="NadA_sf"/>
</dbReference>
<keyword evidence="4" id="KW-0004">4Fe-4S</keyword>
<evidence type="ECO:0000256" key="6">
    <source>
        <dbReference type="ARBA" id="ARBA00022679"/>
    </source>
</evidence>
<evidence type="ECO:0000313" key="12">
    <source>
        <dbReference type="Proteomes" id="UP000594121"/>
    </source>
</evidence>
<accession>A0A7L9FG23</accession>
<dbReference type="SUPFAM" id="SSF142754">
    <property type="entry name" value="NadA-like"/>
    <property type="match status" value="1"/>
</dbReference>
<keyword evidence="5" id="KW-0662">Pyridine nucleotide biosynthesis</keyword>
<evidence type="ECO:0000256" key="7">
    <source>
        <dbReference type="ARBA" id="ARBA00022723"/>
    </source>
</evidence>
<dbReference type="InterPro" id="IPR003473">
    <property type="entry name" value="NadA"/>
</dbReference>
<dbReference type="PANTHER" id="PTHR30573">
    <property type="entry name" value="QUINOLINATE SYNTHETASE A"/>
    <property type="match status" value="1"/>
</dbReference>
<dbReference type="GO" id="GO:0008987">
    <property type="term" value="F:quinolinate synthetase A activity"/>
    <property type="evidence" value="ECO:0007669"/>
    <property type="project" value="UniProtKB-UniRule"/>
</dbReference>
<dbReference type="GeneID" id="59149847"/>
<sequence length="304" mass="33767">MILEEINRLKRVRNAVVLAHNYQLPEVQDIADFVGDSLELALKAQEVDADVVVMAGVRFMAEMVALLNPDKTVLHPSPDAGCPLADFLSKSVIEEYRREHPGAPLVVYVNSPLEAKALADYVVTSSSAVKVISKLDSDTILFGPDKNLADFVAEKTQKNVIPVPVSGHCPVHEFLISRYYVEKALREHPGYELVVHPETPRDVRRLANFVGSTSQMLRYIQETQADKILVGTEEGLVYRARKLAPGKDIVPVNPIAVCANMKKITPYNILKSLDRLEPRVTLDRALASRALEVVERSLELVKGR</sequence>
<dbReference type="RefSeq" id="WP_192818671.1">
    <property type="nucleotide sequence ID" value="NZ_CP062310.1"/>
</dbReference>
<dbReference type="GO" id="GO:0034628">
    <property type="term" value="P:'de novo' NAD+ biosynthetic process from L-aspartate"/>
    <property type="evidence" value="ECO:0007669"/>
    <property type="project" value="TreeGrafter"/>
</dbReference>
<organism evidence="11 12">
    <name type="scientific">Infirmifilum lucidum</name>
    <dbReference type="NCBI Taxonomy" id="2776706"/>
    <lineage>
        <taxon>Archaea</taxon>
        <taxon>Thermoproteota</taxon>
        <taxon>Thermoprotei</taxon>
        <taxon>Thermofilales</taxon>
        <taxon>Thermofilaceae</taxon>
        <taxon>Infirmifilum</taxon>
    </lineage>
</organism>
<dbReference type="KEGG" id="thel:IG193_08085"/>
<dbReference type="NCBIfam" id="NF006878">
    <property type="entry name" value="PRK09375.1-2"/>
    <property type="match status" value="1"/>
</dbReference>
<dbReference type="Pfam" id="PF02445">
    <property type="entry name" value="NadA"/>
    <property type="match status" value="1"/>
</dbReference>
<dbReference type="AlphaFoldDB" id="A0A7L9FG23"/>
<keyword evidence="9" id="KW-0411">Iron-sulfur</keyword>
<evidence type="ECO:0000256" key="3">
    <source>
        <dbReference type="ARBA" id="ARBA00012669"/>
    </source>
</evidence>
<dbReference type="InParanoid" id="A0A7L9FG23"/>
<dbReference type="Proteomes" id="UP000594121">
    <property type="component" value="Chromosome"/>
</dbReference>
<evidence type="ECO:0000256" key="2">
    <source>
        <dbReference type="ARBA" id="ARBA00005065"/>
    </source>
</evidence>
<evidence type="ECO:0000256" key="4">
    <source>
        <dbReference type="ARBA" id="ARBA00022485"/>
    </source>
</evidence>
<dbReference type="FunCoup" id="A0A7L9FG23">
    <property type="interactions" value="33"/>
</dbReference>
<keyword evidence="6" id="KW-0808">Transferase</keyword>
<evidence type="ECO:0000256" key="8">
    <source>
        <dbReference type="ARBA" id="ARBA00023004"/>
    </source>
</evidence>
<dbReference type="Gene3D" id="3.40.50.10800">
    <property type="entry name" value="NadA-like"/>
    <property type="match status" value="3"/>
</dbReference>
<dbReference type="GO" id="GO:0051539">
    <property type="term" value="F:4 iron, 4 sulfur cluster binding"/>
    <property type="evidence" value="ECO:0007669"/>
    <property type="project" value="UniProtKB-KW"/>
</dbReference>
<evidence type="ECO:0000256" key="5">
    <source>
        <dbReference type="ARBA" id="ARBA00022642"/>
    </source>
</evidence>
<comment type="pathway">
    <text evidence="2">Cofactor biosynthesis; NAD(+) biosynthesis; quinolinate from iminoaspartate: step 1/1.</text>
</comment>
<dbReference type="GO" id="GO:0046872">
    <property type="term" value="F:metal ion binding"/>
    <property type="evidence" value="ECO:0007669"/>
    <property type="project" value="UniProtKB-KW"/>
</dbReference>
<evidence type="ECO:0000313" key="11">
    <source>
        <dbReference type="EMBL" id="QOJ78699.1"/>
    </source>
</evidence>
<gene>
    <name evidence="11" type="primary">nadA</name>
    <name evidence="11" type="ORF">IG193_08085</name>
</gene>
<protein>
    <recommendedName>
        <fullName evidence="3 10">Quinolinate synthase</fullName>
        <ecNumber evidence="3 10">2.5.1.72</ecNumber>
    </recommendedName>
</protein>
<keyword evidence="12" id="KW-1185">Reference proteome</keyword>
<evidence type="ECO:0000256" key="1">
    <source>
        <dbReference type="ARBA" id="ARBA00001966"/>
    </source>
</evidence>
<keyword evidence="8" id="KW-0408">Iron</keyword>
<dbReference type="EMBL" id="CP062310">
    <property type="protein sequence ID" value="QOJ78699.1"/>
    <property type="molecule type" value="Genomic_DNA"/>
</dbReference>
<keyword evidence="7" id="KW-0479">Metal-binding</keyword>
<dbReference type="PANTHER" id="PTHR30573:SF0">
    <property type="entry name" value="QUINOLINATE SYNTHASE, CHLOROPLASTIC"/>
    <property type="match status" value="1"/>
</dbReference>
<evidence type="ECO:0000256" key="9">
    <source>
        <dbReference type="ARBA" id="ARBA00023014"/>
    </source>
</evidence>
<name>A0A7L9FG23_9CREN</name>
<comment type="cofactor">
    <cofactor evidence="1">
        <name>[4Fe-4S] cluster</name>
        <dbReference type="ChEBI" id="CHEBI:49883"/>
    </cofactor>
</comment>
<dbReference type="UniPathway" id="UPA00253">
    <property type="reaction ID" value="UER00327"/>
</dbReference>
<reference evidence="11 12" key="1">
    <citation type="submission" date="2020-10" db="EMBL/GenBank/DDBJ databases">
        <title>Thermofilum lucidum 3507LT sp. nov. a novel member of Thermofilaceae family isolated from Chile hot spring, and proposal of description order Thermofilales.</title>
        <authorList>
            <person name="Zayulina K.S."/>
            <person name="Elcheninov A.G."/>
            <person name="Toshchakov S.V."/>
            <person name="Kublanov I.V."/>
        </authorList>
    </citation>
    <scope>NUCLEOTIDE SEQUENCE [LARGE SCALE GENOMIC DNA]</scope>
    <source>
        <strain evidence="11 12">3507LT</strain>
    </source>
</reference>